<dbReference type="AlphaFoldDB" id="A0A8B6CRW9"/>
<sequence>MSDKPLVIDVNGHDSNDFLGNGMDNDLLSPRDAPKPSMPWFGMDIGGTLTKLIYFEPSDMMELEQQGEKETLKTIHRYLVGNIAYGNTGIRDTHLEMSNQQIGGKKGTLHFIRFPTSEMNAFINLAKSKNFSTLACAICATGGGAYKFEMEFKQRINLTLHKFDELDCLIKGIHYIDRNFPLECYYWKDADSDKPNSSNKVPFDFHNPYPYLVVNIGSGVSILAVRGPFDYKRVWGSSLGGGTFLGLCCLLTGCTTFEEAIALAAEGDSHKVDKLVKDIYGGDYSRFNLKGATVASSFGQMNIEEKRDQASKSDLARSTLVTITNNIGSIARMVATTEKIDKVVFVGNFLRVNTISMKLLAYAMEYWSDGALKALFLEHEGYFGAMGCIMEYVSMSQNFSNIN</sequence>
<evidence type="ECO:0000256" key="5">
    <source>
        <dbReference type="ARBA" id="ARBA00022490"/>
    </source>
</evidence>
<keyword evidence="8 12" id="KW-0418">Kinase</keyword>
<evidence type="ECO:0000256" key="4">
    <source>
        <dbReference type="ARBA" id="ARBA00012102"/>
    </source>
</evidence>
<dbReference type="Pfam" id="PF03630">
    <property type="entry name" value="Fumble"/>
    <property type="match status" value="1"/>
</dbReference>
<evidence type="ECO:0000256" key="8">
    <source>
        <dbReference type="ARBA" id="ARBA00022777"/>
    </source>
</evidence>
<evidence type="ECO:0000256" key="11">
    <source>
        <dbReference type="ARBA" id="ARBA00060870"/>
    </source>
</evidence>
<dbReference type="OrthoDB" id="275583at2759"/>
<dbReference type="GO" id="GO:0005634">
    <property type="term" value="C:nucleus"/>
    <property type="evidence" value="ECO:0007669"/>
    <property type="project" value="TreeGrafter"/>
</dbReference>
<comment type="catalytic activity">
    <reaction evidence="1">
        <text>(R)-pantothenate + ATP = (R)-4'-phosphopantothenate + ADP + H(+)</text>
        <dbReference type="Rhea" id="RHEA:16373"/>
        <dbReference type="ChEBI" id="CHEBI:10986"/>
        <dbReference type="ChEBI" id="CHEBI:15378"/>
        <dbReference type="ChEBI" id="CHEBI:29032"/>
        <dbReference type="ChEBI" id="CHEBI:30616"/>
        <dbReference type="ChEBI" id="CHEBI:456216"/>
        <dbReference type="EC" id="2.7.1.33"/>
    </reaction>
</comment>
<organism evidence="12 13">
    <name type="scientific">Mytilus galloprovincialis</name>
    <name type="common">Mediterranean mussel</name>
    <dbReference type="NCBI Taxonomy" id="29158"/>
    <lineage>
        <taxon>Eukaryota</taxon>
        <taxon>Metazoa</taxon>
        <taxon>Spiralia</taxon>
        <taxon>Lophotrochozoa</taxon>
        <taxon>Mollusca</taxon>
        <taxon>Bivalvia</taxon>
        <taxon>Autobranchia</taxon>
        <taxon>Pteriomorphia</taxon>
        <taxon>Mytilida</taxon>
        <taxon>Mytiloidea</taxon>
        <taxon>Mytilidae</taxon>
        <taxon>Mytilinae</taxon>
        <taxon>Mytilus</taxon>
    </lineage>
</organism>
<evidence type="ECO:0000256" key="6">
    <source>
        <dbReference type="ARBA" id="ARBA00022679"/>
    </source>
</evidence>
<evidence type="ECO:0000313" key="12">
    <source>
        <dbReference type="EMBL" id="VDI08020.1"/>
    </source>
</evidence>
<accession>A0A8B6CRW9</accession>
<comment type="caution">
    <text evidence="12">The sequence shown here is derived from an EMBL/GenBank/DDBJ whole genome shotgun (WGS) entry which is preliminary data.</text>
</comment>
<dbReference type="Gene3D" id="3.30.420.510">
    <property type="match status" value="1"/>
</dbReference>
<evidence type="ECO:0000256" key="3">
    <source>
        <dbReference type="ARBA" id="ARBA00005225"/>
    </source>
</evidence>
<dbReference type="EMBL" id="UYJE01002121">
    <property type="protein sequence ID" value="VDI08020.1"/>
    <property type="molecule type" value="Genomic_DNA"/>
</dbReference>
<dbReference type="NCBIfam" id="TIGR00555">
    <property type="entry name" value="panK_eukar"/>
    <property type="match status" value="1"/>
</dbReference>
<evidence type="ECO:0000256" key="1">
    <source>
        <dbReference type="ARBA" id="ARBA00001206"/>
    </source>
</evidence>
<dbReference type="PANTHER" id="PTHR12280:SF30">
    <property type="entry name" value="FUMBLE"/>
    <property type="match status" value="1"/>
</dbReference>
<keyword evidence="5" id="KW-0963">Cytoplasm</keyword>
<dbReference type="Gene3D" id="3.30.420.40">
    <property type="match status" value="1"/>
</dbReference>
<dbReference type="GO" id="GO:0005524">
    <property type="term" value="F:ATP binding"/>
    <property type="evidence" value="ECO:0007669"/>
    <property type="project" value="UniProtKB-KW"/>
</dbReference>
<keyword evidence="10" id="KW-0173">Coenzyme A biosynthesis</keyword>
<dbReference type="Proteomes" id="UP000596742">
    <property type="component" value="Unassembled WGS sequence"/>
</dbReference>
<dbReference type="CDD" id="cd24122">
    <property type="entry name" value="ASKHA_NBD_PanK-II_Pank1-like"/>
    <property type="match status" value="1"/>
</dbReference>
<dbReference type="GO" id="GO:0015937">
    <property type="term" value="P:coenzyme A biosynthetic process"/>
    <property type="evidence" value="ECO:0007669"/>
    <property type="project" value="UniProtKB-KW"/>
</dbReference>
<proteinExistence type="inferred from homology"/>
<keyword evidence="13" id="KW-1185">Reference proteome</keyword>
<dbReference type="PANTHER" id="PTHR12280">
    <property type="entry name" value="PANTOTHENATE KINASE"/>
    <property type="match status" value="1"/>
</dbReference>
<dbReference type="FunFam" id="3.30.420.40:FF:000025">
    <property type="entry name" value="pantothenate kinase 2, mitochondrial"/>
    <property type="match status" value="1"/>
</dbReference>
<dbReference type="GO" id="GO:0005829">
    <property type="term" value="C:cytosol"/>
    <property type="evidence" value="ECO:0007669"/>
    <property type="project" value="TreeGrafter"/>
</dbReference>
<name>A0A8B6CRW9_MYTGA</name>
<dbReference type="InterPro" id="IPR043129">
    <property type="entry name" value="ATPase_NBD"/>
</dbReference>
<gene>
    <name evidence="12" type="ORF">MGAL_10B084434</name>
</gene>
<protein>
    <recommendedName>
        <fullName evidence="4">pantothenate kinase</fullName>
        <ecNumber evidence="4">2.7.1.33</ecNumber>
    </recommendedName>
</protein>
<keyword evidence="6 12" id="KW-0808">Transferase</keyword>
<reference evidence="12" key="1">
    <citation type="submission" date="2018-11" db="EMBL/GenBank/DDBJ databases">
        <authorList>
            <person name="Alioto T."/>
            <person name="Alioto T."/>
        </authorList>
    </citation>
    <scope>NUCLEOTIDE SEQUENCE</scope>
</reference>
<dbReference type="EC" id="2.7.1.33" evidence="4"/>
<comment type="subcellular location">
    <subcellularLocation>
        <location evidence="2">Cytoplasm</location>
    </subcellularLocation>
</comment>
<evidence type="ECO:0000256" key="10">
    <source>
        <dbReference type="ARBA" id="ARBA00022993"/>
    </source>
</evidence>
<evidence type="ECO:0000256" key="7">
    <source>
        <dbReference type="ARBA" id="ARBA00022741"/>
    </source>
</evidence>
<evidence type="ECO:0000256" key="9">
    <source>
        <dbReference type="ARBA" id="ARBA00022840"/>
    </source>
</evidence>
<keyword evidence="7" id="KW-0547">Nucleotide-binding</keyword>
<keyword evidence="9" id="KW-0067">ATP-binding</keyword>
<evidence type="ECO:0000256" key="2">
    <source>
        <dbReference type="ARBA" id="ARBA00004496"/>
    </source>
</evidence>
<dbReference type="SUPFAM" id="SSF53067">
    <property type="entry name" value="Actin-like ATPase domain"/>
    <property type="match status" value="2"/>
</dbReference>
<comment type="similarity">
    <text evidence="11">Belongs to the type II pantothenate kinase family.</text>
</comment>
<comment type="pathway">
    <text evidence="3">Cofactor biosynthesis; coenzyme A biosynthesis; CoA from (R)-pantothenate: step 1/5.</text>
</comment>
<dbReference type="InterPro" id="IPR004567">
    <property type="entry name" value="Type_II_PanK"/>
</dbReference>
<evidence type="ECO:0000313" key="13">
    <source>
        <dbReference type="Proteomes" id="UP000596742"/>
    </source>
</evidence>
<dbReference type="GO" id="GO:0004594">
    <property type="term" value="F:pantothenate kinase activity"/>
    <property type="evidence" value="ECO:0007669"/>
    <property type="project" value="UniProtKB-EC"/>
</dbReference>